<dbReference type="Gene3D" id="1.25.40.10">
    <property type="entry name" value="Tetratricopeptide repeat domain"/>
    <property type="match status" value="1"/>
</dbReference>
<evidence type="ECO:0000313" key="2">
    <source>
        <dbReference type="Proteomes" id="UP000292262"/>
    </source>
</evidence>
<accession>A0A4Q7PEU6</accession>
<dbReference type="SUPFAM" id="SSF49464">
    <property type="entry name" value="Carboxypeptidase regulatory domain-like"/>
    <property type="match status" value="1"/>
</dbReference>
<dbReference type="Proteomes" id="UP000292262">
    <property type="component" value="Unassembled WGS sequence"/>
</dbReference>
<keyword evidence="1" id="KW-0675">Receptor</keyword>
<evidence type="ECO:0000313" key="1">
    <source>
        <dbReference type="EMBL" id="RZS98956.1"/>
    </source>
</evidence>
<dbReference type="InterPro" id="IPR011990">
    <property type="entry name" value="TPR-like_helical_dom_sf"/>
</dbReference>
<sequence length="815" mass="92760">MKKSIIIILLLWVVSLPAQTIVNLSSIAVDRITRQPISYANVGFENRGLGTVTNETGFFELSFFEKRIEDSDILQITADGYYPLRLPRKDLEKVFEKTKVLYLTPRNAEGKELSTADNFQAHTLGHQRGKFATTINVEVKKGYEVASLVKINEGEIKVNKLRFFELSKSKEKVKLRLNFYGINSMGLPEDKIAESIMYTTDPSREEQVIDLASNDISFAQDFVVGIEFIDGNKQVVLAVSDQIGTSFIKYASQDDWSEVPFQPLAIQLDVLRSAESMDAEVKTSEPMVRGEVSSLGKPVQGVEVHVKGKKGYTHTRADGSFVVQAELGDIIEFNSIVNHTKTVIVKSEDLKVKLEPKYDILEEVILQADETKDPSDERMVMTLFGPRHPETLGFRAIHRRRNELNKFAVTLGQLIRGRFPTVRGSSSITLSNFRTVVLDGVVFTGDTNFINPDIIESITVVPSAAGNVMYGSYGRNGIIYVTTINAKRNWEFAKRNKVKNNLIVKGNVYEDTAQQYDYDFTFKSYPFKADQTLEEARAIYAMNIDKNYDNLNFFLSAYDFFDARDKDYAVQVLHTAESVMWNNPKGLRALAFIYERDQLNDKSLKLYNRIGQLEPTRAQTYVDLAQSYFANKHYKKAFSLYKLILDNKIPGVVFSKDVHEIAVTEMKHLVTVQKVNVDYRDLHLSYYSKAMDLDSRILIEWNNPLNQFEVQFVNPEDKYFKWAYSSTSNPETSINSEKEGYQTKEFYIENAKKGSWLINLKNLNAVRETNTGSSIPSLIKCTIYTNYGMPNETKEIKILDLNAINEYTSVASMTL</sequence>
<gene>
    <name evidence="1" type="ORF">EV197_0158</name>
</gene>
<dbReference type="AlphaFoldDB" id="A0A4Q7PEU6"/>
<proteinExistence type="predicted"/>
<dbReference type="OrthoDB" id="1079187at2"/>
<dbReference type="SUPFAM" id="SSF56935">
    <property type="entry name" value="Porins"/>
    <property type="match status" value="1"/>
</dbReference>
<dbReference type="InterPro" id="IPR008969">
    <property type="entry name" value="CarboxyPept-like_regulatory"/>
</dbReference>
<dbReference type="InterPro" id="IPR037066">
    <property type="entry name" value="Plug_dom_sf"/>
</dbReference>
<dbReference type="RefSeq" id="WP_130284825.1">
    <property type="nucleotide sequence ID" value="NZ_SGXE01000001.1"/>
</dbReference>
<dbReference type="SUPFAM" id="SSF48452">
    <property type="entry name" value="TPR-like"/>
    <property type="match status" value="1"/>
</dbReference>
<name>A0A4Q7PEU6_9FLAO</name>
<reference evidence="1 2" key="1">
    <citation type="submission" date="2019-02" db="EMBL/GenBank/DDBJ databases">
        <title>Genomic Encyclopedia of Type Strains, Phase IV (KMG-IV): sequencing the most valuable type-strain genomes for metagenomic binning, comparative biology and taxonomic classification.</title>
        <authorList>
            <person name="Goeker M."/>
        </authorList>
    </citation>
    <scope>NUCLEOTIDE SEQUENCE [LARGE SCALE GENOMIC DNA]</scope>
    <source>
        <strain evidence="1 2">DSM 17196</strain>
    </source>
</reference>
<protein>
    <submittedName>
        <fullName evidence="1">TonB-dependent receptor-like protein</fullName>
    </submittedName>
</protein>
<dbReference type="EMBL" id="SGXE01000001">
    <property type="protein sequence ID" value="RZS98956.1"/>
    <property type="molecule type" value="Genomic_DNA"/>
</dbReference>
<keyword evidence="2" id="KW-1185">Reference proteome</keyword>
<dbReference type="Gene3D" id="2.170.130.10">
    <property type="entry name" value="TonB-dependent receptor, plug domain"/>
    <property type="match status" value="1"/>
</dbReference>
<organism evidence="1 2">
    <name type="scientific">Aquimarina brevivitae</name>
    <dbReference type="NCBI Taxonomy" id="323412"/>
    <lineage>
        <taxon>Bacteria</taxon>
        <taxon>Pseudomonadati</taxon>
        <taxon>Bacteroidota</taxon>
        <taxon>Flavobacteriia</taxon>
        <taxon>Flavobacteriales</taxon>
        <taxon>Flavobacteriaceae</taxon>
        <taxon>Aquimarina</taxon>
    </lineage>
</organism>
<comment type="caution">
    <text evidence="1">The sequence shown here is derived from an EMBL/GenBank/DDBJ whole genome shotgun (WGS) entry which is preliminary data.</text>
</comment>